<keyword evidence="4 10" id="KW-0732">Signal</keyword>
<accession>A0A6P4Y2M4</accession>
<keyword evidence="6" id="KW-0624">Polysaccharide degradation</keyword>
<dbReference type="OrthoDB" id="6020543at2759"/>
<evidence type="ECO:0000313" key="13">
    <source>
        <dbReference type="RefSeq" id="XP_019616654.1"/>
    </source>
</evidence>
<evidence type="ECO:0000259" key="11">
    <source>
        <dbReference type="PROSITE" id="PS50940"/>
    </source>
</evidence>
<dbReference type="KEGG" id="bbel:109464158"/>
<evidence type="ECO:0000256" key="9">
    <source>
        <dbReference type="SAM" id="Coils"/>
    </source>
</evidence>
<dbReference type="PROSITE" id="PS50940">
    <property type="entry name" value="CHIT_BIND_II"/>
    <property type="match status" value="1"/>
</dbReference>
<keyword evidence="6" id="KW-0119">Carbohydrate metabolism</keyword>
<evidence type="ECO:0000256" key="10">
    <source>
        <dbReference type="SAM" id="SignalP"/>
    </source>
</evidence>
<dbReference type="InterPro" id="IPR036508">
    <property type="entry name" value="Chitin-bd_dom_sf"/>
</dbReference>
<dbReference type="Proteomes" id="UP000515135">
    <property type="component" value="Unplaced"/>
</dbReference>
<reference evidence="13" key="1">
    <citation type="submission" date="2025-08" db="UniProtKB">
        <authorList>
            <consortium name="RefSeq"/>
        </authorList>
    </citation>
    <scope>IDENTIFICATION</scope>
    <source>
        <tissue evidence="13">Gonad</tissue>
    </source>
</reference>
<proteinExistence type="predicted"/>
<evidence type="ECO:0000256" key="1">
    <source>
        <dbReference type="ARBA" id="ARBA00000822"/>
    </source>
</evidence>
<dbReference type="GO" id="GO:0005576">
    <property type="term" value="C:extracellular region"/>
    <property type="evidence" value="ECO:0007669"/>
    <property type="project" value="InterPro"/>
</dbReference>
<evidence type="ECO:0000256" key="3">
    <source>
        <dbReference type="ARBA" id="ARBA00022669"/>
    </source>
</evidence>
<dbReference type="SUPFAM" id="SSF57625">
    <property type="entry name" value="Invertebrate chitin-binding proteins"/>
    <property type="match status" value="1"/>
</dbReference>
<dbReference type="GO" id="GO:0008843">
    <property type="term" value="F:endochitinase activity"/>
    <property type="evidence" value="ECO:0007669"/>
    <property type="project" value="UniProtKB-EC"/>
</dbReference>
<keyword evidence="12" id="KW-1185">Reference proteome</keyword>
<feature type="coiled-coil region" evidence="9">
    <location>
        <begin position="65"/>
        <end position="92"/>
    </location>
</feature>
<dbReference type="GO" id="GO:0008061">
    <property type="term" value="F:chitin binding"/>
    <property type="evidence" value="ECO:0007669"/>
    <property type="project" value="UniProtKB-KW"/>
</dbReference>
<feature type="signal peptide" evidence="10">
    <location>
        <begin position="1"/>
        <end position="20"/>
    </location>
</feature>
<evidence type="ECO:0000256" key="7">
    <source>
        <dbReference type="ARBA" id="ARBA00023157"/>
    </source>
</evidence>
<protein>
    <recommendedName>
        <fullName evidence="2">chitinase</fullName>
        <ecNumber evidence="2">3.2.1.14</ecNumber>
    </recommendedName>
</protein>
<gene>
    <name evidence="13" type="primary">LOC109464158</name>
</gene>
<keyword evidence="7" id="KW-1015">Disulfide bond</keyword>
<dbReference type="GeneID" id="109464158"/>
<dbReference type="SMART" id="SM00494">
    <property type="entry name" value="ChtBD2"/>
    <property type="match status" value="1"/>
</dbReference>
<name>A0A6P4Y2M4_BRABE</name>
<evidence type="ECO:0000256" key="8">
    <source>
        <dbReference type="ARBA" id="ARBA00023180"/>
    </source>
</evidence>
<dbReference type="EC" id="3.2.1.14" evidence="2"/>
<feature type="domain" description="Chitin-binding type-2" evidence="11">
    <location>
        <begin position="116"/>
        <end position="177"/>
    </location>
</feature>
<dbReference type="Gene3D" id="2.170.140.10">
    <property type="entry name" value="Chitin binding domain"/>
    <property type="match status" value="1"/>
</dbReference>
<evidence type="ECO:0000313" key="12">
    <source>
        <dbReference type="Proteomes" id="UP000515135"/>
    </source>
</evidence>
<keyword evidence="6" id="KW-0146">Chitin degradation</keyword>
<organism evidence="12 13">
    <name type="scientific">Branchiostoma belcheri</name>
    <name type="common">Amphioxus</name>
    <dbReference type="NCBI Taxonomy" id="7741"/>
    <lineage>
        <taxon>Eukaryota</taxon>
        <taxon>Metazoa</taxon>
        <taxon>Chordata</taxon>
        <taxon>Cephalochordata</taxon>
        <taxon>Leptocardii</taxon>
        <taxon>Amphioxiformes</taxon>
        <taxon>Branchiostomatidae</taxon>
        <taxon>Branchiostoma</taxon>
    </lineage>
</organism>
<dbReference type="AlphaFoldDB" id="A0A6P4Y2M4"/>
<evidence type="ECO:0000256" key="6">
    <source>
        <dbReference type="ARBA" id="ARBA00023024"/>
    </source>
</evidence>
<evidence type="ECO:0000256" key="4">
    <source>
        <dbReference type="ARBA" id="ARBA00022729"/>
    </source>
</evidence>
<evidence type="ECO:0000256" key="5">
    <source>
        <dbReference type="ARBA" id="ARBA00022737"/>
    </source>
</evidence>
<dbReference type="RefSeq" id="XP_019616654.1">
    <property type="nucleotide sequence ID" value="XM_019761095.1"/>
</dbReference>
<keyword evidence="9" id="KW-0175">Coiled coil</keyword>
<dbReference type="GO" id="GO:0006032">
    <property type="term" value="P:chitin catabolic process"/>
    <property type="evidence" value="ECO:0007669"/>
    <property type="project" value="UniProtKB-KW"/>
</dbReference>
<dbReference type="PANTHER" id="PTHR23301">
    <property type="entry name" value="CHITIN BINDING PERITROPHIN-A"/>
    <property type="match status" value="1"/>
</dbReference>
<keyword evidence="8" id="KW-0325">Glycoprotein</keyword>
<feature type="chain" id="PRO_5028312508" description="chitinase" evidence="10">
    <location>
        <begin position="21"/>
        <end position="181"/>
    </location>
</feature>
<sequence length="181" mass="19718">MAIALLLVVFILSGFFPVQAQDTRTDQAGSVLREYVDKGYCTYTFVFPPGPRREGCTPPGLERQLAETREETARLKNQVDRLTSLVESLLSRVDSLPVTEAIPVTQNNAEEDVESAFTCDGKDSGPHPDPENCGKFYMCAPGHPAPHHFDCAPGGLVFDVRLQVCNWPWAVPPPCGTQGAG</sequence>
<keyword evidence="3" id="KW-0147">Chitin-binding</keyword>
<dbReference type="InterPro" id="IPR051940">
    <property type="entry name" value="Chitin_bind-dev_reg"/>
</dbReference>
<dbReference type="PANTHER" id="PTHR23301:SF0">
    <property type="entry name" value="CHITIN-BINDING TYPE-2 DOMAIN-CONTAINING PROTEIN-RELATED"/>
    <property type="match status" value="1"/>
</dbReference>
<keyword evidence="5" id="KW-0677">Repeat</keyword>
<dbReference type="Pfam" id="PF01607">
    <property type="entry name" value="CBM_14"/>
    <property type="match status" value="1"/>
</dbReference>
<comment type="catalytic activity">
    <reaction evidence="1">
        <text>Random endo-hydrolysis of N-acetyl-beta-D-glucosaminide (1-&gt;4)-beta-linkages in chitin and chitodextrins.</text>
        <dbReference type="EC" id="3.2.1.14"/>
    </reaction>
</comment>
<dbReference type="InterPro" id="IPR002557">
    <property type="entry name" value="Chitin-bd_dom"/>
</dbReference>
<evidence type="ECO:0000256" key="2">
    <source>
        <dbReference type="ARBA" id="ARBA00012729"/>
    </source>
</evidence>